<dbReference type="Gene3D" id="3.40.710.10">
    <property type="entry name" value="DD-peptidase/beta-lactamase superfamily"/>
    <property type="match status" value="1"/>
</dbReference>
<keyword evidence="1" id="KW-1133">Transmembrane helix</keyword>
<evidence type="ECO:0000313" key="4">
    <source>
        <dbReference type="Proteomes" id="UP000178759"/>
    </source>
</evidence>
<evidence type="ECO:0000256" key="1">
    <source>
        <dbReference type="SAM" id="Phobius"/>
    </source>
</evidence>
<protein>
    <recommendedName>
        <fullName evidence="2">Beta-lactamase class A catalytic domain-containing protein</fullName>
    </recommendedName>
</protein>
<dbReference type="PANTHER" id="PTHR35333">
    <property type="entry name" value="BETA-LACTAMASE"/>
    <property type="match status" value="1"/>
</dbReference>
<dbReference type="AlphaFoldDB" id="A0A1F6AI38"/>
<keyword evidence="1" id="KW-0472">Membrane</keyword>
<comment type="caution">
    <text evidence="3">The sequence shown here is derived from an EMBL/GenBank/DDBJ whole genome shotgun (WGS) entry which is preliminary data.</text>
</comment>
<dbReference type="PANTHER" id="PTHR35333:SF3">
    <property type="entry name" value="BETA-LACTAMASE-TYPE TRANSPEPTIDASE FOLD CONTAINING PROTEIN"/>
    <property type="match status" value="1"/>
</dbReference>
<feature type="transmembrane region" description="Helical" evidence="1">
    <location>
        <begin position="16"/>
        <end position="37"/>
    </location>
</feature>
<dbReference type="InterPro" id="IPR012338">
    <property type="entry name" value="Beta-lactam/transpept-like"/>
</dbReference>
<dbReference type="STRING" id="1798392.A3A79_04235"/>
<gene>
    <name evidence="3" type="ORF">A3A79_04235</name>
</gene>
<dbReference type="EMBL" id="MFJV01000001">
    <property type="protein sequence ID" value="OGG24365.1"/>
    <property type="molecule type" value="Genomic_DNA"/>
</dbReference>
<dbReference type="InterPro" id="IPR045155">
    <property type="entry name" value="Beta-lactam_cat"/>
</dbReference>
<evidence type="ECO:0000259" key="2">
    <source>
        <dbReference type="Pfam" id="PF13354"/>
    </source>
</evidence>
<dbReference type="GO" id="GO:0008800">
    <property type="term" value="F:beta-lactamase activity"/>
    <property type="evidence" value="ECO:0007669"/>
    <property type="project" value="InterPro"/>
</dbReference>
<proteinExistence type="predicted"/>
<name>A0A1F6AI38_9BACT</name>
<sequence length="312" mass="35415">MEYYARSLPQRNFSRVVRLLVVLILLGIGIYTLLFSFRPQPVISPIPDEKPPQTQFGGLFAKKKTPEELGKILTKEINDTWKNYSLYVKDYNSDFELGINEEVIYTAASVNKIPILSALYYYTQAGEIDLDESITLQEADIQDFGTGVLRYETPGATYTIKTLARLMIQKSDNTAAYILLNNIVRIERTQKLMESWGLIQTDIANNKTSNKDISMLFEKIISGDVANQAYTQEMLSFLKDTDFEDRLPAMLPKSVTVYHKIGTGVRIIHDVGYVTDGNLNYYVGIFTSDVPSEDDAVLLMAKLSKSIYNFMR</sequence>
<dbReference type="GO" id="GO:0046677">
    <property type="term" value="P:response to antibiotic"/>
    <property type="evidence" value="ECO:0007669"/>
    <property type="project" value="InterPro"/>
</dbReference>
<organism evidence="3 4">
    <name type="scientific">Candidatus Gottesmanbacteria bacterium RIFCSPLOWO2_01_FULL_43_11b</name>
    <dbReference type="NCBI Taxonomy" id="1798392"/>
    <lineage>
        <taxon>Bacteria</taxon>
        <taxon>Candidatus Gottesmaniibacteriota</taxon>
    </lineage>
</organism>
<evidence type="ECO:0000313" key="3">
    <source>
        <dbReference type="EMBL" id="OGG24365.1"/>
    </source>
</evidence>
<dbReference type="Proteomes" id="UP000178759">
    <property type="component" value="Unassembled WGS sequence"/>
</dbReference>
<dbReference type="Pfam" id="PF13354">
    <property type="entry name" value="Beta-lactamase2"/>
    <property type="match status" value="1"/>
</dbReference>
<keyword evidence="1" id="KW-0812">Transmembrane</keyword>
<dbReference type="GO" id="GO:0030655">
    <property type="term" value="P:beta-lactam antibiotic catabolic process"/>
    <property type="evidence" value="ECO:0007669"/>
    <property type="project" value="InterPro"/>
</dbReference>
<accession>A0A1F6AI38</accession>
<dbReference type="SUPFAM" id="SSF56601">
    <property type="entry name" value="beta-lactamase/transpeptidase-like"/>
    <property type="match status" value="1"/>
</dbReference>
<reference evidence="3 4" key="1">
    <citation type="journal article" date="2016" name="Nat. Commun.">
        <title>Thousands of microbial genomes shed light on interconnected biogeochemical processes in an aquifer system.</title>
        <authorList>
            <person name="Anantharaman K."/>
            <person name="Brown C.T."/>
            <person name="Hug L.A."/>
            <person name="Sharon I."/>
            <person name="Castelle C.J."/>
            <person name="Probst A.J."/>
            <person name="Thomas B.C."/>
            <person name="Singh A."/>
            <person name="Wilkins M.J."/>
            <person name="Karaoz U."/>
            <person name="Brodie E.L."/>
            <person name="Williams K.H."/>
            <person name="Hubbard S.S."/>
            <person name="Banfield J.F."/>
        </authorList>
    </citation>
    <scope>NUCLEOTIDE SEQUENCE [LARGE SCALE GENOMIC DNA]</scope>
</reference>
<dbReference type="InterPro" id="IPR000871">
    <property type="entry name" value="Beta-lactam_class-A"/>
</dbReference>
<feature type="domain" description="Beta-lactamase class A catalytic" evidence="2">
    <location>
        <begin position="85"/>
        <end position="287"/>
    </location>
</feature>